<evidence type="ECO:0000256" key="7">
    <source>
        <dbReference type="RuleBase" id="RU000477"/>
    </source>
</evidence>
<dbReference type="PANTHER" id="PTHR43829">
    <property type="entry name" value="AQUAPORIN OR AQUAGLYCEROPORIN RELATED"/>
    <property type="match status" value="1"/>
</dbReference>
<evidence type="ECO:0000256" key="1">
    <source>
        <dbReference type="ARBA" id="ARBA00004141"/>
    </source>
</evidence>
<protein>
    <submittedName>
        <fullName evidence="9">Uncharacterized protein</fullName>
    </submittedName>
</protein>
<evidence type="ECO:0000313" key="10">
    <source>
        <dbReference type="Proteomes" id="UP000238042"/>
    </source>
</evidence>
<keyword evidence="6 8" id="KW-0472">Membrane</keyword>
<accession>A0A2S8ADM8</accession>
<feature type="transmembrane region" description="Helical" evidence="8">
    <location>
        <begin position="166"/>
        <end position="183"/>
    </location>
</feature>
<sequence>MVPLYIHFAELISTLLLAILIGNSVCTNLALKKTVGNRSRLINIASGFTFIVFLGAIISVIINKVHSIPAVKIKRAIAENLLCNEIQINIISQLIGTVLGTILVYIQYKKNFDTTKNPNFKKDVFSTNPTIKNYLKNPISEVIGIYVLTFTIFYILIGYFKINENSSIFGLSSLISVPIALFIRSYNRNINNQWYIPLESFSVQYKK</sequence>
<keyword evidence="4 7" id="KW-0812">Transmembrane</keyword>
<dbReference type="InterPro" id="IPR000425">
    <property type="entry name" value="MIP"/>
</dbReference>
<evidence type="ECO:0000313" key="9">
    <source>
        <dbReference type="EMBL" id="PQL93053.1"/>
    </source>
</evidence>
<evidence type="ECO:0000256" key="8">
    <source>
        <dbReference type="SAM" id="Phobius"/>
    </source>
</evidence>
<gene>
    <name evidence="9" type="ORF">C4S77_05155</name>
</gene>
<feature type="transmembrane region" description="Helical" evidence="8">
    <location>
        <begin position="41"/>
        <end position="62"/>
    </location>
</feature>
<feature type="transmembrane region" description="Helical" evidence="8">
    <location>
        <begin position="142"/>
        <end position="160"/>
    </location>
</feature>
<name>A0A2S8ADM8_9FLAO</name>
<comment type="caution">
    <text evidence="9">The sequence shown here is derived from an EMBL/GenBank/DDBJ whole genome shotgun (WGS) entry which is preliminary data.</text>
</comment>
<dbReference type="Gene3D" id="1.20.1080.10">
    <property type="entry name" value="Glycerol uptake facilitator protein"/>
    <property type="match status" value="1"/>
</dbReference>
<feature type="transmembrane region" description="Helical" evidence="8">
    <location>
        <begin position="86"/>
        <end position="106"/>
    </location>
</feature>
<evidence type="ECO:0000256" key="5">
    <source>
        <dbReference type="ARBA" id="ARBA00022989"/>
    </source>
</evidence>
<dbReference type="EMBL" id="PSZM01000036">
    <property type="protein sequence ID" value="PQL93053.1"/>
    <property type="molecule type" value="Genomic_DNA"/>
</dbReference>
<comment type="subcellular location">
    <subcellularLocation>
        <location evidence="1">Membrane</location>
        <topology evidence="1">Multi-pass membrane protein</topology>
    </subcellularLocation>
</comment>
<dbReference type="GO" id="GO:0005886">
    <property type="term" value="C:plasma membrane"/>
    <property type="evidence" value="ECO:0007669"/>
    <property type="project" value="TreeGrafter"/>
</dbReference>
<dbReference type="PANTHER" id="PTHR43829:SF9">
    <property type="entry name" value="AQUAPORIN-9"/>
    <property type="match status" value="1"/>
</dbReference>
<evidence type="ECO:0000256" key="3">
    <source>
        <dbReference type="ARBA" id="ARBA00022448"/>
    </source>
</evidence>
<dbReference type="AlphaFoldDB" id="A0A2S8ADM8"/>
<dbReference type="Pfam" id="PF00230">
    <property type="entry name" value="MIP"/>
    <property type="match status" value="1"/>
</dbReference>
<organism evidence="9 10">
    <name type="scientific">Apibacter adventoris</name>
    <dbReference type="NCBI Taxonomy" id="1679466"/>
    <lineage>
        <taxon>Bacteria</taxon>
        <taxon>Pseudomonadati</taxon>
        <taxon>Bacteroidota</taxon>
        <taxon>Flavobacteriia</taxon>
        <taxon>Flavobacteriales</taxon>
        <taxon>Weeksellaceae</taxon>
        <taxon>Apibacter</taxon>
    </lineage>
</organism>
<evidence type="ECO:0000256" key="2">
    <source>
        <dbReference type="ARBA" id="ARBA00006175"/>
    </source>
</evidence>
<proteinExistence type="inferred from homology"/>
<keyword evidence="5 8" id="KW-1133">Transmembrane helix</keyword>
<keyword evidence="3 7" id="KW-0813">Transport</keyword>
<keyword evidence="10" id="KW-1185">Reference proteome</keyword>
<dbReference type="RefSeq" id="WP_105246559.1">
    <property type="nucleotide sequence ID" value="NZ_PSZM01000036.1"/>
</dbReference>
<dbReference type="InterPro" id="IPR023271">
    <property type="entry name" value="Aquaporin-like"/>
</dbReference>
<dbReference type="SUPFAM" id="SSF81338">
    <property type="entry name" value="Aquaporin-like"/>
    <property type="match status" value="1"/>
</dbReference>
<dbReference type="PRINTS" id="PR00783">
    <property type="entry name" value="MINTRINSICP"/>
</dbReference>
<feature type="transmembrane region" description="Helical" evidence="8">
    <location>
        <begin position="6"/>
        <end position="29"/>
    </location>
</feature>
<dbReference type="Proteomes" id="UP000238042">
    <property type="component" value="Unassembled WGS sequence"/>
</dbReference>
<dbReference type="GO" id="GO:0015254">
    <property type="term" value="F:glycerol channel activity"/>
    <property type="evidence" value="ECO:0007669"/>
    <property type="project" value="TreeGrafter"/>
</dbReference>
<dbReference type="OrthoDB" id="9807293at2"/>
<dbReference type="InterPro" id="IPR050363">
    <property type="entry name" value="MIP/Aquaporin"/>
</dbReference>
<comment type="similarity">
    <text evidence="2 7">Belongs to the MIP/aquaporin (TC 1.A.8) family.</text>
</comment>
<evidence type="ECO:0000256" key="6">
    <source>
        <dbReference type="ARBA" id="ARBA00023136"/>
    </source>
</evidence>
<reference evidence="9 10" key="1">
    <citation type="submission" date="2018-02" db="EMBL/GenBank/DDBJ databases">
        <title>Genome sequences of Apibacter spp., gut symbionts of Asian honey bees.</title>
        <authorList>
            <person name="Kwong W.K."/>
            <person name="Steele M.I."/>
            <person name="Moran N.A."/>
        </authorList>
    </citation>
    <scope>NUCLEOTIDE SEQUENCE [LARGE SCALE GENOMIC DNA]</scope>
    <source>
        <strain evidence="10">wkB301</strain>
    </source>
</reference>
<evidence type="ECO:0000256" key="4">
    <source>
        <dbReference type="ARBA" id="ARBA00022692"/>
    </source>
</evidence>